<evidence type="ECO:0000313" key="1">
    <source>
        <dbReference type="EMBL" id="KAL0960341.1"/>
    </source>
</evidence>
<dbReference type="Proteomes" id="UP001556367">
    <property type="component" value="Unassembled WGS sequence"/>
</dbReference>
<comment type="caution">
    <text evidence="1">The sequence shown here is derived from an EMBL/GenBank/DDBJ whole genome shotgun (WGS) entry which is preliminary data.</text>
</comment>
<dbReference type="EMBL" id="JASNQZ010000002">
    <property type="protein sequence ID" value="KAL0960341.1"/>
    <property type="molecule type" value="Genomic_DNA"/>
</dbReference>
<reference evidence="2" key="1">
    <citation type="submission" date="2024-06" db="EMBL/GenBank/DDBJ databases">
        <title>Multi-omics analyses provide insights into the biosynthesis of the anticancer antibiotic pleurotin in Hohenbuehelia grisea.</title>
        <authorList>
            <person name="Weaver J.A."/>
            <person name="Alberti F."/>
        </authorList>
    </citation>
    <scope>NUCLEOTIDE SEQUENCE [LARGE SCALE GENOMIC DNA]</scope>
    <source>
        <strain evidence="2">T-177</strain>
    </source>
</reference>
<evidence type="ECO:0000313" key="2">
    <source>
        <dbReference type="Proteomes" id="UP001556367"/>
    </source>
</evidence>
<proteinExistence type="predicted"/>
<protein>
    <submittedName>
        <fullName evidence="1">Uncharacterized protein</fullName>
    </submittedName>
</protein>
<sequence length="339" mass="37966">MALQSRKQQPHLPADTSTILVTMAEATDDSLIFATTPEALRQSTWMGERFQSVYGWETNWDKSLLFIRNVTAIPRLFNIPSVNQNDPQDATPFPRSVAVSSGHLEFLCTEVNDHAAQLTRIIHAITTFEFPSLTMRLPFTALRRSHPVTHLEDQALTRSSAHQTRRCHPRRPPDCTARFTHIYASCSPLNPISDPPHRCLWIRFPSQRDTRDLNHHITTLRLMAEITLADWTCDINASTAVNTSLTVKHSHELCSNRQSFPGMDHGSPDFSLRNLPTPANNPLLAHAPASSNAISACLAMLRLGTSQPSMDPPSRQVPQLARLKLLSLPSRRVPSDSLR</sequence>
<keyword evidence="2" id="KW-1185">Reference proteome</keyword>
<accession>A0ABR3JZ04</accession>
<gene>
    <name evidence="1" type="ORF">HGRIS_011965</name>
</gene>
<organism evidence="1 2">
    <name type="scientific">Hohenbuehelia grisea</name>
    <dbReference type="NCBI Taxonomy" id="104357"/>
    <lineage>
        <taxon>Eukaryota</taxon>
        <taxon>Fungi</taxon>
        <taxon>Dikarya</taxon>
        <taxon>Basidiomycota</taxon>
        <taxon>Agaricomycotina</taxon>
        <taxon>Agaricomycetes</taxon>
        <taxon>Agaricomycetidae</taxon>
        <taxon>Agaricales</taxon>
        <taxon>Pleurotineae</taxon>
        <taxon>Pleurotaceae</taxon>
        <taxon>Hohenbuehelia</taxon>
    </lineage>
</organism>
<name>A0ABR3JZ04_9AGAR</name>